<protein>
    <submittedName>
        <fullName evidence="2">Uncharacterized protein</fullName>
    </submittedName>
</protein>
<sequence length="168" mass="19442">MRFLTTALRRARPFAQSLIGDQQCCTAVCPARRRCQHHRDVHCQRRNTVKDRSSLQRHLWPRTTLPRRCIVVARRLRHRLYPSERRLCCLRRRLCADVCRSRALRHLTALGIVGHDQRPKTALPHGQVRGQVPLMQNYSAESLAANSGDARLHRPRPPASGYSCKTRK</sequence>
<organism evidence="2 3">
    <name type="scientific">Ensete ventricosum</name>
    <name type="common">Abyssinian banana</name>
    <name type="synonym">Musa ensete</name>
    <dbReference type="NCBI Taxonomy" id="4639"/>
    <lineage>
        <taxon>Eukaryota</taxon>
        <taxon>Viridiplantae</taxon>
        <taxon>Streptophyta</taxon>
        <taxon>Embryophyta</taxon>
        <taxon>Tracheophyta</taxon>
        <taxon>Spermatophyta</taxon>
        <taxon>Magnoliopsida</taxon>
        <taxon>Liliopsida</taxon>
        <taxon>Zingiberales</taxon>
        <taxon>Musaceae</taxon>
        <taxon>Ensete</taxon>
    </lineage>
</organism>
<evidence type="ECO:0000313" key="2">
    <source>
        <dbReference type="EMBL" id="RRT37409.1"/>
    </source>
</evidence>
<gene>
    <name evidence="2" type="ORF">B296_00053050</name>
</gene>
<feature type="region of interest" description="Disordered" evidence="1">
    <location>
        <begin position="145"/>
        <end position="168"/>
    </location>
</feature>
<comment type="caution">
    <text evidence="2">The sequence shown here is derived from an EMBL/GenBank/DDBJ whole genome shotgun (WGS) entry which is preliminary data.</text>
</comment>
<dbReference type="AlphaFoldDB" id="A0A426XD58"/>
<proteinExistence type="predicted"/>
<evidence type="ECO:0000256" key="1">
    <source>
        <dbReference type="SAM" id="MobiDB-lite"/>
    </source>
</evidence>
<accession>A0A426XD58</accession>
<reference evidence="2 3" key="1">
    <citation type="journal article" date="2014" name="Agronomy (Basel)">
        <title>A Draft Genome Sequence for Ensete ventricosum, the Drought-Tolerant Tree Against Hunger.</title>
        <authorList>
            <person name="Harrison J."/>
            <person name="Moore K.A."/>
            <person name="Paszkiewicz K."/>
            <person name="Jones T."/>
            <person name="Grant M."/>
            <person name="Ambacheew D."/>
            <person name="Muzemil S."/>
            <person name="Studholme D.J."/>
        </authorList>
    </citation>
    <scope>NUCLEOTIDE SEQUENCE [LARGE SCALE GENOMIC DNA]</scope>
</reference>
<evidence type="ECO:0000313" key="3">
    <source>
        <dbReference type="Proteomes" id="UP000287651"/>
    </source>
</evidence>
<dbReference type="Proteomes" id="UP000287651">
    <property type="component" value="Unassembled WGS sequence"/>
</dbReference>
<dbReference type="EMBL" id="AMZH03022344">
    <property type="protein sequence ID" value="RRT37409.1"/>
    <property type="molecule type" value="Genomic_DNA"/>
</dbReference>
<name>A0A426XD58_ENSVE</name>